<accession>A0A699UZ19</accession>
<evidence type="ECO:0000313" key="1">
    <source>
        <dbReference type="EMBL" id="GFD26529.1"/>
    </source>
</evidence>
<dbReference type="EMBL" id="BKCJ011369509">
    <property type="protein sequence ID" value="GFD26529.1"/>
    <property type="molecule type" value="Genomic_DNA"/>
</dbReference>
<feature type="non-terminal residue" evidence="1">
    <location>
        <position position="62"/>
    </location>
</feature>
<comment type="caution">
    <text evidence="1">The sequence shown here is derived from an EMBL/GenBank/DDBJ whole genome shotgun (WGS) entry which is preliminary data.</text>
</comment>
<organism evidence="1">
    <name type="scientific">Tanacetum cinerariifolium</name>
    <name type="common">Dalmatian daisy</name>
    <name type="synonym">Chrysanthemum cinerariifolium</name>
    <dbReference type="NCBI Taxonomy" id="118510"/>
    <lineage>
        <taxon>Eukaryota</taxon>
        <taxon>Viridiplantae</taxon>
        <taxon>Streptophyta</taxon>
        <taxon>Embryophyta</taxon>
        <taxon>Tracheophyta</taxon>
        <taxon>Spermatophyta</taxon>
        <taxon>Magnoliopsida</taxon>
        <taxon>eudicotyledons</taxon>
        <taxon>Gunneridae</taxon>
        <taxon>Pentapetalae</taxon>
        <taxon>asterids</taxon>
        <taxon>campanulids</taxon>
        <taxon>Asterales</taxon>
        <taxon>Asteraceae</taxon>
        <taxon>Asteroideae</taxon>
        <taxon>Anthemideae</taxon>
        <taxon>Anthemidinae</taxon>
        <taxon>Tanacetum</taxon>
    </lineage>
</organism>
<gene>
    <name evidence="1" type="ORF">Tci_898498</name>
</gene>
<sequence>MLFDVADDLRGEEMFVLQEVPFKEVNVVAVTTITAIIDNITLAKALMAIKSAKPKVATTITA</sequence>
<name>A0A699UZ19_TANCI</name>
<proteinExistence type="predicted"/>
<protein>
    <submittedName>
        <fullName evidence="1">Uncharacterized protein</fullName>
    </submittedName>
</protein>
<reference evidence="1" key="1">
    <citation type="journal article" date="2019" name="Sci. Rep.">
        <title>Draft genome of Tanacetum cinerariifolium, the natural source of mosquito coil.</title>
        <authorList>
            <person name="Yamashiro T."/>
            <person name="Shiraishi A."/>
            <person name="Satake H."/>
            <person name="Nakayama K."/>
        </authorList>
    </citation>
    <scope>NUCLEOTIDE SEQUENCE</scope>
</reference>
<dbReference type="AlphaFoldDB" id="A0A699UZ19"/>